<dbReference type="GO" id="GO:0008353">
    <property type="term" value="F:RNA polymerase II CTD heptapeptide repeat kinase activity"/>
    <property type="evidence" value="ECO:0007669"/>
    <property type="project" value="TreeGrafter"/>
</dbReference>
<dbReference type="InterPro" id="IPR050108">
    <property type="entry name" value="CDK"/>
</dbReference>
<feature type="compositionally biased region" description="Polar residues" evidence="12">
    <location>
        <begin position="293"/>
        <end position="302"/>
    </location>
</feature>
<dbReference type="GO" id="GO:0000307">
    <property type="term" value="C:cyclin-dependent protein kinase holoenzyme complex"/>
    <property type="evidence" value="ECO:0007669"/>
    <property type="project" value="TreeGrafter"/>
</dbReference>
<evidence type="ECO:0000256" key="3">
    <source>
        <dbReference type="ARBA" id="ARBA00022679"/>
    </source>
</evidence>
<dbReference type="InterPro" id="IPR000719">
    <property type="entry name" value="Prot_kinase_dom"/>
</dbReference>
<evidence type="ECO:0000256" key="12">
    <source>
        <dbReference type="SAM" id="MobiDB-lite"/>
    </source>
</evidence>
<evidence type="ECO:0000256" key="7">
    <source>
        <dbReference type="ARBA" id="ARBA00038543"/>
    </source>
</evidence>
<feature type="domain" description="Protein kinase" evidence="13">
    <location>
        <begin position="184"/>
        <end position="586"/>
    </location>
</feature>
<feature type="region of interest" description="Disordered" evidence="12">
    <location>
        <begin position="262"/>
        <end position="344"/>
    </location>
</feature>
<dbReference type="SUPFAM" id="SSF56112">
    <property type="entry name" value="Protein kinase-like (PK-like)"/>
    <property type="match status" value="1"/>
</dbReference>
<reference evidence="15" key="1">
    <citation type="submission" date="2018-07" db="EMBL/GenBank/DDBJ databases">
        <authorList>
            <person name="Quirk P.G."/>
            <person name="Krulwich T.A."/>
        </authorList>
    </citation>
    <scope>NUCLEOTIDE SEQUENCE</scope>
    <source>
        <strain evidence="15">Anand</strain>
    </source>
</reference>
<dbReference type="PANTHER" id="PTHR24056:SF546">
    <property type="entry name" value="CYCLIN-DEPENDENT KINASE 12"/>
    <property type="match status" value="1"/>
</dbReference>
<evidence type="ECO:0000313" key="14">
    <source>
        <dbReference type="EMBL" id="SVP92490.1"/>
    </source>
</evidence>
<proteinExistence type="inferred from homology"/>
<keyword evidence="6 11" id="KW-0067">ATP-binding</keyword>
<dbReference type="SMART" id="SM00220">
    <property type="entry name" value="S_TKc"/>
    <property type="match status" value="1"/>
</dbReference>
<evidence type="ECO:0000256" key="1">
    <source>
        <dbReference type="ARBA" id="ARBA00006485"/>
    </source>
</evidence>
<dbReference type="Gene3D" id="1.10.510.10">
    <property type="entry name" value="Transferase(Phosphotransferase) domain 1"/>
    <property type="match status" value="1"/>
</dbReference>
<organism evidence="15">
    <name type="scientific">Theileria annulata</name>
    <dbReference type="NCBI Taxonomy" id="5874"/>
    <lineage>
        <taxon>Eukaryota</taxon>
        <taxon>Sar</taxon>
        <taxon>Alveolata</taxon>
        <taxon>Apicomplexa</taxon>
        <taxon>Aconoidasida</taxon>
        <taxon>Piroplasmida</taxon>
        <taxon>Theileriidae</taxon>
        <taxon>Theileria</taxon>
    </lineage>
</organism>
<evidence type="ECO:0000256" key="10">
    <source>
        <dbReference type="ARBA" id="ARBA00042858"/>
    </source>
</evidence>
<dbReference type="GO" id="GO:0032968">
    <property type="term" value="P:positive regulation of transcription elongation by RNA polymerase II"/>
    <property type="evidence" value="ECO:0007669"/>
    <property type="project" value="TreeGrafter"/>
</dbReference>
<dbReference type="InterPro" id="IPR011009">
    <property type="entry name" value="Kinase-like_dom_sf"/>
</dbReference>
<keyword evidence="3" id="KW-0808">Transferase</keyword>
<keyword evidence="4 11" id="KW-0547">Nucleotide-binding</keyword>
<keyword evidence="2" id="KW-0723">Serine/threonine-protein kinase</keyword>
<evidence type="ECO:0000313" key="15">
    <source>
        <dbReference type="EMBL" id="SVP93294.1"/>
    </source>
</evidence>
<protein>
    <recommendedName>
        <fullName evidence="8">Cyclin-dependent kinase 2 homolog</fullName>
    </recommendedName>
    <alternativeName>
        <fullName evidence="9">Cell division control protein 2 homolog</fullName>
    </alternativeName>
    <alternativeName>
        <fullName evidence="10">cdc2-related kinase 2</fullName>
    </alternativeName>
</protein>
<dbReference type="EMBL" id="UIVT01000003">
    <property type="protein sequence ID" value="SVP93294.1"/>
    <property type="molecule type" value="Genomic_DNA"/>
</dbReference>
<dbReference type="PROSITE" id="PS00108">
    <property type="entry name" value="PROTEIN_KINASE_ST"/>
    <property type="match status" value="1"/>
</dbReference>
<keyword evidence="5 15" id="KW-0418">Kinase</keyword>
<evidence type="ECO:0000256" key="5">
    <source>
        <dbReference type="ARBA" id="ARBA00022777"/>
    </source>
</evidence>
<evidence type="ECO:0000256" key="4">
    <source>
        <dbReference type="ARBA" id="ARBA00022741"/>
    </source>
</evidence>
<dbReference type="Gene3D" id="3.30.200.20">
    <property type="entry name" value="Phosphorylase Kinase, domain 1"/>
    <property type="match status" value="1"/>
</dbReference>
<dbReference type="InterPro" id="IPR008271">
    <property type="entry name" value="Ser/Thr_kinase_AS"/>
</dbReference>
<name>A0A3B0MU24_THEAN</name>
<dbReference type="EMBL" id="UIVS01000003">
    <property type="protein sequence ID" value="SVP92490.1"/>
    <property type="molecule type" value="Genomic_DNA"/>
</dbReference>
<comment type="similarity">
    <text evidence="1">Belongs to the protein kinase superfamily. CMGC Ser/Thr protein kinase family. CDC2/CDKX subfamily.</text>
</comment>
<dbReference type="Pfam" id="PF00069">
    <property type="entry name" value="Pkinase"/>
    <property type="match status" value="2"/>
</dbReference>
<dbReference type="GO" id="GO:0005524">
    <property type="term" value="F:ATP binding"/>
    <property type="evidence" value="ECO:0007669"/>
    <property type="project" value="UniProtKB-UniRule"/>
</dbReference>
<dbReference type="VEuPathDB" id="PiroplasmaDB:TA05335"/>
<feature type="binding site" evidence="11">
    <location>
        <position position="213"/>
    </location>
    <ligand>
        <name>ATP</name>
        <dbReference type="ChEBI" id="CHEBI:30616"/>
    </ligand>
</feature>
<dbReference type="GO" id="GO:0005634">
    <property type="term" value="C:nucleus"/>
    <property type="evidence" value="ECO:0007669"/>
    <property type="project" value="TreeGrafter"/>
</dbReference>
<dbReference type="PROSITE" id="PS50011">
    <property type="entry name" value="PROTEIN_KINASE_DOM"/>
    <property type="match status" value="1"/>
</dbReference>
<feature type="compositionally biased region" description="Basic and acidic residues" evidence="12">
    <location>
        <begin position="267"/>
        <end position="289"/>
    </location>
</feature>
<evidence type="ECO:0000256" key="11">
    <source>
        <dbReference type="PROSITE-ProRule" id="PRU10141"/>
    </source>
</evidence>
<dbReference type="FunFam" id="1.10.510.10:FF:000624">
    <property type="entry name" value="Mitogen-activated protein kinase"/>
    <property type="match status" value="1"/>
</dbReference>
<evidence type="ECO:0000256" key="8">
    <source>
        <dbReference type="ARBA" id="ARBA00039612"/>
    </source>
</evidence>
<evidence type="ECO:0000259" key="13">
    <source>
        <dbReference type="PROSITE" id="PS50011"/>
    </source>
</evidence>
<feature type="compositionally biased region" description="Basic and acidic residues" evidence="12">
    <location>
        <begin position="327"/>
        <end position="344"/>
    </location>
</feature>
<comment type="subunit">
    <text evidence="7">May form a complex composed of at least the catalytic subunit CRK2 and a cyclin.</text>
</comment>
<sequence>MNYCWPLGTDTSGGSRPLKLMLESKSESSIIRLKENHINLILLRICDNLDKILDSLNEYELKQLYTEIGPVPTTANEFFNFFSSFIPSISDHDRATLLIDKLKKYCNKEPQFEHLDHIRKDWEYITRITNSTKLESYLPLVKLEGKNLEPFLSQLERTNNLFNEQENDLKFHFPSSGPVRLKNFVKIHQVGQGAYGDVWLAEDIVNKKPVALKKLKLNEEREGFPKNAIREILLLNSLRHKNIVNLLGICYSKASNTSMLSEGLNSSREEVNEDEYRPKFNPKNTDKSKSGYGYNQSYSGRNNYEKGRDFHRYHKDVRNKTINVDQNKNDEDNQKNKNKDKDKKSDKENVWMVFEYLPFDLSGYIEALKDPREKYDKLTRPSVWLSIGEIKTIMRQLFRALNYCHNNNVLHRDLKTANLLMDQDGVIKLADFGLARFLPHGRGLLTNRVVTLWYRSPELLLGSESYDFSVDLWSAGCIMSELVSGTHIFAADKEFLILKLICEYLGLPDEADLKYLRTLPLWNDKNSNPLHPERIGSIITRHREFEKIFTKVNQLGKDGWDLLKTLFSWSPSTRITAKQALLHPWFSNEPLPKLLTNRHNIKAAHNFMTKNQRKRENAKPSQKRYEYVKYANTGDIRKVLRKQLSLSL</sequence>
<gene>
    <name evidence="15" type="ORF">TAT_000228500</name>
    <name evidence="14" type="ORF">TAV_000228600</name>
</gene>
<evidence type="ECO:0000256" key="2">
    <source>
        <dbReference type="ARBA" id="ARBA00022527"/>
    </source>
</evidence>
<dbReference type="PANTHER" id="PTHR24056">
    <property type="entry name" value="CELL DIVISION PROTEIN KINASE"/>
    <property type="match status" value="1"/>
</dbReference>
<dbReference type="AlphaFoldDB" id="A0A3B0MU24"/>
<accession>A0A3B0MU24</accession>
<dbReference type="InterPro" id="IPR017441">
    <property type="entry name" value="Protein_kinase_ATP_BS"/>
</dbReference>
<dbReference type="PROSITE" id="PS00107">
    <property type="entry name" value="PROTEIN_KINASE_ATP"/>
    <property type="match status" value="1"/>
</dbReference>
<evidence type="ECO:0000256" key="9">
    <source>
        <dbReference type="ARBA" id="ARBA00041902"/>
    </source>
</evidence>
<evidence type="ECO:0000256" key="6">
    <source>
        <dbReference type="ARBA" id="ARBA00022840"/>
    </source>
</evidence>